<evidence type="ECO:0000313" key="3">
    <source>
        <dbReference type="Proteomes" id="UP001597119"/>
    </source>
</evidence>
<evidence type="ECO:0000259" key="1">
    <source>
        <dbReference type="Pfam" id="PF01402"/>
    </source>
</evidence>
<keyword evidence="3" id="KW-1185">Reference proteome</keyword>
<dbReference type="Gene3D" id="1.10.1220.10">
    <property type="entry name" value="Met repressor-like"/>
    <property type="match status" value="1"/>
</dbReference>
<evidence type="ECO:0000313" key="2">
    <source>
        <dbReference type="EMBL" id="MFD1588913.1"/>
    </source>
</evidence>
<name>A0ABD6CFD7_9EURY</name>
<feature type="domain" description="Ribbon-helix-helix protein CopG" evidence="1">
    <location>
        <begin position="11"/>
        <end position="49"/>
    </location>
</feature>
<dbReference type="SUPFAM" id="SSF47598">
    <property type="entry name" value="Ribbon-helix-helix"/>
    <property type="match status" value="1"/>
</dbReference>
<gene>
    <name evidence="2" type="ORF">ACFR9U_18195</name>
</gene>
<dbReference type="Proteomes" id="UP001597119">
    <property type="component" value="Unassembled WGS sequence"/>
</dbReference>
<protein>
    <submittedName>
        <fullName evidence="2">Ribbon-helix-helix protein, CopG family</fullName>
    </submittedName>
</protein>
<dbReference type="InterPro" id="IPR002145">
    <property type="entry name" value="CopG"/>
</dbReference>
<dbReference type="InterPro" id="IPR013321">
    <property type="entry name" value="Arc_rbn_hlx_hlx"/>
</dbReference>
<organism evidence="2 3">
    <name type="scientific">Halorientalis brevis</name>
    <dbReference type="NCBI Taxonomy" id="1126241"/>
    <lineage>
        <taxon>Archaea</taxon>
        <taxon>Methanobacteriati</taxon>
        <taxon>Methanobacteriota</taxon>
        <taxon>Stenosarchaea group</taxon>
        <taxon>Halobacteria</taxon>
        <taxon>Halobacteriales</taxon>
        <taxon>Haloarculaceae</taxon>
        <taxon>Halorientalis</taxon>
    </lineage>
</organism>
<accession>A0ABD6CFD7</accession>
<dbReference type="RefSeq" id="WP_247378566.1">
    <property type="nucleotide sequence ID" value="NZ_JALLGV010000005.1"/>
</dbReference>
<proteinExistence type="predicted"/>
<dbReference type="Pfam" id="PF01402">
    <property type="entry name" value="RHH_1"/>
    <property type="match status" value="1"/>
</dbReference>
<dbReference type="InterPro" id="IPR010985">
    <property type="entry name" value="Ribbon_hlx_hlx"/>
</dbReference>
<reference evidence="2 3" key="1">
    <citation type="journal article" date="2019" name="Int. J. Syst. Evol. Microbiol.">
        <title>The Global Catalogue of Microorganisms (GCM) 10K type strain sequencing project: providing services to taxonomists for standard genome sequencing and annotation.</title>
        <authorList>
            <consortium name="The Broad Institute Genomics Platform"/>
            <consortium name="The Broad Institute Genome Sequencing Center for Infectious Disease"/>
            <person name="Wu L."/>
            <person name="Ma J."/>
        </authorList>
    </citation>
    <scope>NUCLEOTIDE SEQUENCE [LARGE SCALE GENOMIC DNA]</scope>
    <source>
        <strain evidence="2 3">CGMCC 1.12125</strain>
    </source>
</reference>
<comment type="caution">
    <text evidence="2">The sequence shown here is derived from an EMBL/GenBank/DDBJ whole genome shotgun (WGS) entry which is preliminary data.</text>
</comment>
<dbReference type="EMBL" id="JBHUDJ010000014">
    <property type="protein sequence ID" value="MFD1588913.1"/>
    <property type="molecule type" value="Genomic_DNA"/>
</dbReference>
<dbReference type="AlphaFoldDB" id="A0ABD6CFD7"/>
<sequence>MPENFLDMDEVTIELDEDELEEIDKLAFAHHRDNREAAIRDLLDEWLKRRDD</sequence>